<name>A0A917A4P2_9STRE</name>
<comment type="caution">
    <text evidence="2">The sequence shown here is derived from an EMBL/GenBank/DDBJ whole genome shotgun (WGS) entry which is preliminary data.</text>
</comment>
<accession>A0A917A4P2</accession>
<sequence length="381" mass="40248">MFRNWGKALKEMYTHVCKTAKRVKKQVANYVKKIDWKKVAVTAGAIGVGIVLTVATGGLGAPVAMAIGGAASGAIMSGYDAYSSGQRGWALVGSIAKGAGLGAITGFVGGQFIGAGANVAANVTQNIANQTVRHVAKAGVEAGVETVIDTGISVATGNPISLKNVVTDYGLNLITNGSGSVSSKKSAKADVPKNKPKSGDVSVKNTKPSATVESPKDMRQRVLANIDASKKARDSSNFDEHLRREGTIKAIHNVENGTTPLKTNAQKGNYGEMKMDRYMEERGYTRVSTDRVTSIDAKGHQGIDGVYYHKGTDTYVVAEAKYNTAQLGKTQDGPQMGYDWIKNRLDDAVGADLADTINMNGYDSLLVRVMPDGSIRSKSLP</sequence>
<evidence type="ECO:0000313" key="3">
    <source>
        <dbReference type="Proteomes" id="UP000660801"/>
    </source>
</evidence>
<feature type="region of interest" description="Disordered" evidence="1">
    <location>
        <begin position="179"/>
        <end position="215"/>
    </location>
</feature>
<dbReference type="CDD" id="cd20740">
    <property type="entry name" value="PoNe_LXG_HINT-like"/>
    <property type="match status" value="1"/>
</dbReference>
<dbReference type="AlphaFoldDB" id="A0A917A4P2"/>
<reference evidence="2" key="1">
    <citation type="journal article" date="2014" name="Int. J. Syst. Evol. Microbiol.">
        <title>Complete genome sequence of Corynebacterium casei LMG S-19264T (=DSM 44701T), isolated from a smear-ripened cheese.</title>
        <authorList>
            <consortium name="US DOE Joint Genome Institute (JGI-PGF)"/>
            <person name="Walter F."/>
            <person name="Albersmeier A."/>
            <person name="Kalinowski J."/>
            <person name="Ruckert C."/>
        </authorList>
    </citation>
    <scope>NUCLEOTIDE SEQUENCE</scope>
    <source>
        <strain evidence="2">CGMCC 1.15533</strain>
    </source>
</reference>
<proteinExistence type="predicted"/>
<reference evidence="2" key="2">
    <citation type="submission" date="2020-09" db="EMBL/GenBank/DDBJ databases">
        <authorList>
            <person name="Sun Q."/>
            <person name="Zhou Y."/>
        </authorList>
    </citation>
    <scope>NUCLEOTIDE SEQUENCE</scope>
    <source>
        <strain evidence="2">CGMCC 1.15533</strain>
    </source>
</reference>
<dbReference type="Proteomes" id="UP000660801">
    <property type="component" value="Unassembled WGS sequence"/>
</dbReference>
<dbReference type="EMBL" id="BMJN01000005">
    <property type="protein sequence ID" value="GGE27219.1"/>
    <property type="molecule type" value="Genomic_DNA"/>
</dbReference>
<gene>
    <name evidence="2" type="ORF">GCM10011510_05480</name>
</gene>
<evidence type="ECO:0000313" key="2">
    <source>
        <dbReference type="EMBL" id="GGE27219.1"/>
    </source>
</evidence>
<evidence type="ECO:0000256" key="1">
    <source>
        <dbReference type="SAM" id="MobiDB-lite"/>
    </source>
</evidence>
<keyword evidence="3" id="KW-1185">Reference proteome</keyword>
<dbReference type="RefSeq" id="WP_068993644.1">
    <property type="nucleotide sequence ID" value="NZ_BMJN01000005.1"/>
</dbReference>
<organism evidence="2 3">
    <name type="scientific">Streptococcus himalayensis</name>
    <dbReference type="NCBI Taxonomy" id="1888195"/>
    <lineage>
        <taxon>Bacteria</taxon>
        <taxon>Bacillati</taxon>
        <taxon>Bacillota</taxon>
        <taxon>Bacilli</taxon>
        <taxon>Lactobacillales</taxon>
        <taxon>Streptococcaceae</taxon>
        <taxon>Streptococcus</taxon>
    </lineage>
</organism>
<feature type="compositionally biased region" description="Polar residues" evidence="1">
    <location>
        <begin position="203"/>
        <end position="212"/>
    </location>
</feature>
<protein>
    <submittedName>
        <fullName evidence="2">Uncharacterized protein</fullName>
    </submittedName>
</protein>